<dbReference type="EMBL" id="CAJVPT010034156">
    <property type="protein sequence ID" value="CAG8707049.1"/>
    <property type="molecule type" value="Genomic_DNA"/>
</dbReference>
<accession>A0ACA9PHL7</accession>
<protein>
    <submittedName>
        <fullName evidence="1">11146_t:CDS:1</fullName>
    </submittedName>
</protein>
<evidence type="ECO:0000313" key="2">
    <source>
        <dbReference type="Proteomes" id="UP000789525"/>
    </source>
</evidence>
<sequence length="623" mass="65906">RAFLEIDAKSLAETASVQIDAPRTSFDSLRGFQFPQSNTSIVLSEDNAHSTPKKEADKLAPSPQPFIFGSPANGVSNAQFGNAAASILEEMNKRLGIATDSSAAARIDADGAINFGEITPSRQFALKLGNKREDNGRFGKAHEKIFDHVKQPVPTIGTKRKSMVAFGEEGVPKKPQGTKRAADFEANKDNIVPPPPAKRQKVDGATLAEMEQKNKSTTSAVAKIGTKEQEEIAKKTTRTQQRRRSSRLSAGGPAARAKAVTAGAAKVMKSIISSVAGTTQPSSSKPTIATASKTQTKPLVKGPQKQSALSSVRPVPIPEEPSRVKGDTKSSKATLASEVATRKTRESNLVPRTSSNDVSARSSLNPGTRATKTTLAPKAPVAPKFTRTSTGPRRGALPSFEDPKKGAQTEGSSLNAATKNSGSTSKVSSISNRPSGTITRPKLTVRNNRISGTKTDATSNTKSSSARSSLATSSQTRRASKPATREASVSSKVELQSVPEAQKQPEQTNDNRDFEPKISRDPYDFDDSRASSPLPTPPASLSSKPLQRRKPLEPVQPSDENPGTNSSITSKPRKSAGAGLTAKAKLMGGETAAKARASAAADAAKRRMRLSEAAAARRRTMAK</sequence>
<keyword evidence="2" id="KW-1185">Reference proteome</keyword>
<evidence type="ECO:0000313" key="1">
    <source>
        <dbReference type="EMBL" id="CAG8707049.1"/>
    </source>
</evidence>
<reference evidence="1" key="1">
    <citation type="submission" date="2021-06" db="EMBL/GenBank/DDBJ databases">
        <authorList>
            <person name="Kallberg Y."/>
            <person name="Tangrot J."/>
            <person name="Rosling A."/>
        </authorList>
    </citation>
    <scope>NUCLEOTIDE SEQUENCE</scope>
    <source>
        <strain evidence="1">CL356</strain>
    </source>
</reference>
<proteinExistence type="predicted"/>
<name>A0ACA9PHL7_9GLOM</name>
<comment type="caution">
    <text evidence="1">The sequence shown here is derived from an EMBL/GenBank/DDBJ whole genome shotgun (WGS) entry which is preliminary data.</text>
</comment>
<dbReference type="Proteomes" id="UP000789525">
    <property type="component" value="Unassembled WGS sequence"/>
</dbReference>
<organism evidence="1 2">
    <name type="scientific">Acaulospora colombiana</name>
    <dbReference type="NCBI Taxonomy" id="27376"/>
    <lineage>
        <taxon>Eukaryota</taxon>
        <taxon>Fungi</taxon>
        <taxon>Fungi incertae sedis</taxon>
        <taxon>Mucoromycota</taxon>
        <taxon>Glomeromycotina</taxon>
        <taxon>Glomeromycetes</taxon>
        <taxon>Diversisporales</taxon>
        <taxon>Acaulosporaceae</taxon>
        <taxon>Acaulospora</taxon>
    </lineage>
</organism>
<gene>
    <name evidence="1" type="ORF">ACOLOM_LOCUS10493</name>
</gene>
<feature type="non-terminal residue" evidence="1">
    <location>
        <position position="623"/>
    </location>
</feature>
<feature type="non-terminal residue" evidence="1">
    <location>
        <position position="1"/>
    </location>
</feature>